<dbReference type="InterPro" id="IPR045087">
    <property type="entry name" value="Cu-oxidase_fam"/>
</dbReference>
<evidence type="ECO:0000313" key="11">
    <source>
        <dbReference type="EMBL" id="KIM74401.1"/>
    </source>
</evidence>
<keyword evidence="6" id="KW-0325">Glycoprotein</keyword>
<feature type="domain" description="Plastocyanin-like" evidence="8">
    <location>
        <begin position="161"/>
        <end position="305"/>
    </location>
</feature>
<dbReference type="AlphaFoldDB" id="A0A0C3F380"/>
<evidence type="ECO:0000256" key="6">
    <source>
        <dbReference type="ARBA" id="ARBA00023180"/>
    </source>
</evidence>
<dbReference type="OrthoDB" id="2121828at2759"/>
<gene>
    <name evidence="11" type="ORF">PILCRDRAFT_801054</name>
</gene>
<dbReference type="PANTHER" id="PTHR11709">
    <property type="entry name" value="MULTI-COPPER OXIDASE"/>
    <property type="match status" value="1"/>
</dbReference>
<keyword evidence="2" id="KW-0479">Metal-binding</keyword>
<dbReference type="STRING" id="765440.A0A0C3F380"/>
<evidence type="ECO:0000256" key="7">
    <source>
        <dbReference type="SAM" id="SignalP"/>
    </source>
</evidence>
<dbReference type="PROSITE" id="PS00079">
    <property type="entry name" value="MULTICOPPER_OXIDASE1"/>
    <property type="match status" value="2"/>
</dbReference>
<dbReference type="CDD" id="cd13903">
    <property type="entry name" value="CuRO_3_Tv-LCC_like"/>
    <property type="match status" value="1"/>
</dbReference>
<dbReference type="GO" id="GO:0016491">
    <property type="term" value="F:oxidoreductase activity"/>
    <property type="evidence" value="ECO:0007669"/>
    <property type="project" value="UniProtKB-KW"/>
</dbReference>
<dbReference type="Pfam" id="PF07732">
    <property type="entry name" value="Cu-oxidase_3"/>
    <property type="match status" value="1"/>
</dbReference>
<keyword evidence="5" id="KW-1015">Disulfide bond</keyword>
<keyword evidence="3" id="KW-0560">Oxidoreductase</keyword>
<evidence type="ECO:0000259" key="9">
    <source>
        <dbReference type="Pfam" id="PF07731"/>
    </source>
</evidence>
<accession>A0A0C3F380</accession>
<reference evidence="12" key="2">
    <citation type="submission" date="2015-01" db="EMBL/GenBank/DDBJ databases">
        <title>Evolutionary Origins and Diversification of the Mycorrhizal Mutualists.</title>
        <authorList>
            <consortium name="DOE Joint Genome Institute"/>
            <consortium name="Mycorrhizal Genomics Consortium"/>
            <person name="Kohler A."/>
            <person name="Kuo A."/>
            <person name="Nagy L.G."/>
            <person name="Floudas D."/>
            <person name="Copeland A."/>
            <person name="Barry K.W."/>
            <person name="Cichocki N."/>
            <person name="Veneault-Fourrey C."/>
            <person name="LaButti K."/>
            <person name="Lindquist E.A."/>
            <person name="Lipzen A."/>
            <person name="Lundell T."/>
            <person name="Morin E."/>
            <person name="Murat C."/>
            <person name="Riley R."/>
            <person name="Ohm R."/>
            <person name="Sun H."/>
            <person name="Tunlid A."/>
            <person name="Henrissat B."/>
            <person name="Grigoriev I.V."/>
            <person name="Hibbett D.S."/>
            <person name="Martin F."/>
        </authorList>
    </citation>
    <scope>NUCLEOTIDE SEQUENCE [LARGE SCALE GENOMIC DNA]</scope>
    <source>
        <strain evidence="12">F 1598</strain>
    </source>
</reference>
<dbReference type="InterPro" id="IPR001117">
    <property type="entry name" value="Cu-oxidase_2nd"/>
</dbReference>
<dbReference type="InterPro" id="IPR002355">
    <property type="entry name" value="Cu_oxidase_Cu_BS"/>
</dbReference>
<proteinExistence type="inferred from homology"/>
<evidence type="ECO:0000256" key="5">
    <source>
        <dbReference type="ARBA" id="ARBA00023157"/>
    </source>
</evidence>
<evidence type="ECO:0000256" key="1">
    <source>
        <dbReference type="ARBA" id="ARBA00010609"/>
    </source>
</evidence>
<dbReference type="Gene3D" id="2.60.40.420">
    <property type="entry name" value="Cupredoxins - blue copper proteins"/>
    <property type="match status" value="3"/>
</dbReference>
<evidence type="ECO:0000256" key="4">
    <source>
        <dbReference type="ARBA" id="ARBA00023008"/>
    </source>
</evidence>
<dbReference type="GO" id="GO:0005507">
    <property type="term" value="F:copper ion binding"/>
    <property type="evidence" value="ECO:0007669"/>
    <property type="project" value="InterPro"/>
</dbReference>
<dbReference type="InterPro" id="IPR033138">
    <property type="entry name" value="Cu_oxidase_CS"/>
</dbReference>
<keyword evidence="7" id="KW-0732">Signal</keyword>
<evidence type="ECO:0000259" key="8">
    <source>
        <dbReference type="Pfam" id="PF00394"/>
    </source>
</evidence>
<dbReference type="FunFam" id="2.60.40.420:FF:000045">
    <property type="entry name" value="Laccase 2"/>
    <property type="match status" value="1"/>
</dbReference>
<evidence type="ECO:0000313" key="12">
    <source>
        <dbReference type="Proteomes" id="UP000054166"/>
    </source>
</evidence>
<evidence type="ECO:0000256" key="3">
    <source>
        <dbReference type="ARBA" id="ARBA00023002"/>
    </source>
</evidence>
<dbReference type="InterPro" id="IPR011707">
    <property type="entry name" value="Cu-oxidase-like_N"/>
</dbReference>
<dbReference type="EMBL" id="KN833061">
    <property type="protein sequence ID" value="KIM74401.1"/>
    <property type="molecule type" value="Genomic_DNA"/>
</dbReference>
<comment type="similarity">
    <text evidence="1">Belongs to the multicopper oxidase family.</text>
</comment>
<sequence>MLVLSTLVALVLVSFTFASKGPITQLNVVNSDLAPDGFRRSTVVVDGQFPGPLITGQMGDRFKIQVHNKLVDNTMDRTTTIHWHGLFQKGTNYQDGASMVTQCPIVPNSFYQYDFTALNQAGTFWYHSHVTAQYCDGLRGPLVVYDPQDPHADLYDIDDDTTVITLADWYHLPSTEVTIPTISNSTLINGRGRYPGGPKIPLSVIDVKPGKRYRFRLVSMSCDSYFTFSIDGHIMTVIEADGINTKPVVVDSIRIYAGQRYSVVVHANMKHGSFWIRAEQHTGPDGGPGGFDGAINSAIMRYDGSPKTDPTTSRIKSVIPLKESHLHPLENPGAPGKPYKGGADVSINLELSMNSDGTGFLVNNATFSAPPMPVLLQILSGAKKAAELLPKRDVIILPRNKVIEVSIPAMHAPGGPHPFHLHGHAFDVVRSEGTGEYNYANPVRRDVFSIGGNIDGTEADNVTIRFVTDNPGPWFFHCHIDWHLNAGLAVVMVEDVEDIPFRDKVTPAWKDLCPEYNRFLGEFSR</sequence>
<dbReference type="PROSITE" id="PS00080">
    <property type="entry name" value="MULTICOPPER_OXIDASE2"/>
    <property type="match status" value="1"/>
</dbReference>
<dbReference type="HOGENOM" id="CLU_006504_2_1_1"/>
<dbReference type="InParanoid" id="A0A0C3F380"/>
<dbReference type="Pfam" id="PF00394">
    <property type="entry name" value="Cu-oxidase"/>
    <property type="match status" value="1"/>
</dbReference>
<dbReference type="InterPro" id="IPR008972">
    <property type="entry name" value="Cupredoxin"/>
</dbReference>
<dbReference type="Pfam" id="PF07731">
    <property type="entry name" value="Cu-oxidase_2"/>
    <property type="match status" value="1"/>
</dbReference>
<dbReference type="PANTHER" id="PTHR11709:SF511">
    <property type="entry name" value="LACCASE"/>
    <property type="match status" value="1"/>
</dbReference>
<organism evidence="11 12">
    <name type="scientific">Piloderma croceum (strain F 1598)</name>
    <dbReference type="NCBI Taxonomy" id="765440"/>
    <lineage>
        <taxon>Eukaryota</taxon>
        <taxon>Fungi</taxon>
        <taxon>Dikarya</taxon>
        <taxon>Basidiomycota</taxon>
        <taxon>Agaricomycotina</taxon>
        <taxon>Agaricomycetes</taxon>
        <taxon>Agaricomycetidae</taxon>
        <taxon>Atheliales</taxon>
        <taxon>Atheliaceae</taxon>
        <taxon>Piloderma</taxon>
    </lineage>
</organism>
<name>A0A0C3F380_PILCF</name>
<feature type="domain" description="Plastocyanin-like" evidence="10">
    <location>
        <begin position="30"/>
        <end position="148"/>
    </location>
</feature>
<dbReference type="SUPFAM" id="SSF49503">
    <property type="entry name" value="Cupredoxins"/>
    <property type="match status" value="3"/>
</dbReference>
<reference evidence="11 12" key="1">
    <citation type="submission" date="2014-04" db="EMBL/GenBank/DDBJ databases">
        <authorList>
            <consortium name="DOE Joint Genome Institute"/>
            <person name="Kuo A."/>
            <person name="Tarkka M."/>
            <person name="Buscot F."/>
            <person name="Kohler A."/>
            <person name="Nagy L.G."/>
            <person name="Floudas D."/>
            <person name="Copeland A."/>
            <person name="Barry K.W."/>
            <person name="Cichocki N."/>
            <person name="Veneault-Fourrey C."/>
            <person name="LaButti K."/>
            <person name="Lindquist E.A."/>
            <person name="Lipzen A."/>
            <person name="Lundell T."/>
            <person name="Morin E."/>
            <person name="Murat C."/>
            <person name="Sun H."/>
            <person name="Tunlid A."/>
            <person name="Henrissat B."/>
            <person name="Grigoriev I.V."/>
            <person name="Hibbett D.S."/>
            <person name="Martin F."/>
            <person name="Nordberg H.P."/>
            <person name="Cantor M.N."/>
            <person name="Hua S.X."/>
        </authorList>
    </citation>
    <scope>NUCLEOTIDE SEQUENCE [LARGE SCALE GENOMIC DNA]</scope>
    <source>
        <strain evidence="11 12">F 1598</strain>
    </source>
</reference>
<protein>
    <submittedName>
        <fullName evidence="11">Laccase</fullName>
    </submittedName>
</protein>
<keyword evidence="12" id="KW-1185">Reference proteome</keyword>
<evidence type="ECO:0000256" key="2">
    <source>
        <dbReference type="ARBA" id="ARBA00022723"/>
    </source>
</evidence>
<evidence type="ECO:0000259" key="10">
    <source>
        <dbReference type="Pfam" id="PF07732"/>
    </source>
</evidence>
<feature type="signal peptide" evidence="7">
    <location>
        <begin position="1"/>
        <end position="18"/>
    </location>
</feature>
<feature type="domain" description="Plastocyanin-like" evidence="9">
    <location>
        <begin position="370"/>
        <end position="496"/>
    </location>
</feature>
<dbReference type="Proteomes" id="UP000054166">
    <property type="component" value="Unassembled WGS sequence"/>
</dbReference>
<keyword evidence="4" id="KW-0186">Copper</keyword>
<dbReference type="InterPro" id="IPR011706">
    <property type="entry name" value="Cu-oxidase_C"/>
</dbReference>
<dbReference type="CDD" id="cd13856">
    <property type="entry name" value="CuRO_1_Tv-LCC_like"/>
    <property type="match status" value="1"/>
</dbReference>
<feature type="chain" id="PRO_5002164215" evidence="7">
    <location>
        <begin position="19"/>
        <end position="525"/>
    </location>
</feature>